<feature type="region of interest" description="Disordered" evidence="1">
    <location>
        <begin position="30"/>
        <end position="135"/>
    </location>
</feature>
<feature type="region of interest" description="Disordered" evidence="1">
    <location>
        <begin position="1"/>
        <end position="20"/>
    </location>
</feature>
<dbReference type="EMBL" id="AK094370">
    <property type="protein sequence ID" value="BAC04341.1"/>
    <property type="molecule type" value="mRNA"/>
</dbReference>
<dbReference type="AlphaFoldDB" id="Q8N9J2"/>
<sequence>MAHRNQRQSHGHLSRPFLLEPARGACSRDTFLSASPRLPRPRQAASLAHRPEKSAPGADCPSGRRAAALDVRGPLWAGRGASALPSSSRVRSYPLGSRGTARGPVRSRADMNARQSGLAAANGARARTRLGSTFQ</sequence>
<comment type="interaction">
    <interactant intactId="EBI-10268244">
        <id>Q8N9J2</id>
    </interactant>
    <interactant intactId="EBI-739895">
        <id>Q8N6Y0</id>
        <label>USHBP1</label>
    </interactant>
    <organismsDiffer>false</organismsDiffer>
    <experiments>3</experiments>
</comment>
<dbReference type="IntAct" id="Q8N9J2">
    <property type="interactions" value="5"/>
</dbReference>
<organism evidence="2">
    <name type="scientific">Homo sapiens</name>
    <name type="common">Human</name>
    <dbReference type="NCBI Taxonomy" id="9606"/>
    <lineage>
        <taxon>Eukaryota</taxon>
        <taxon>Metazoa</taxon>
        <taxon>Chordata</taxon>
        <taxon>Craniata</taxon>
        <taxon>Vertebrata</taxon>
        <taxon>Euteleostomi</taxon>
        <taxon>Mammalia</taxon>
        <taxon>Eutheria</taxon>
        <taxon>Euarchontoglires</taxon>
        <taxon>Primates</taxon>
        <taxon>Haplorrhini</taxon>
        <taxon>Catarrhini</taxon>
        <taxon>Hominidae</taxon>
        <taxon>Homo</taxon>
    </lineage>
</organism>
<protein>
    <submittedName>
        <fullName evidence="2">cDNA FLJ37051 fis, clone BRACE2013624</fullName>
    </submittedName>
</protein>
<feature type="compositionally biased region" description="Basic residues" evidence="1">
    <location>
        <begin position="1"/>
        <end position="13"/>
    </location>
</feature>
<proteinExistence type="evidence at protein level"/>
<dbReference type="PeptideAtlas" id="Q8N9J2"/>
<evidence type="ECO:0000256" key="1">
    <source>
        <dbReference type="SAM" id="MobiDB-lite"/>
    </source>
</evidence>
<comment type="interaction">
    <interactant intactId="EBI-10268244">
        <id>Q8N9J2</id>
    </interactant>
    <interactant intactId="EBI-304185">
        <id>P61978</id>
        <label>HNRNPK</label>
    </interactant>
    <organismsDiffer>false</organismsDiffer>
    <experiments>6</experiments>
</comment>
<comment type="interaction">
    <interactant intactId="EBI-10268244">
        <id>Q8N9J2</id>
    </interactant>
    <interactant intactId="EBI-10171697">
        <id>Q6A162</id>
        <label>KRT40</label>
    </interactant>
    <organismsDiffer>false</organismsDiffer>
    <experiments>3</experiments>
</comment>
<accession>Q8N9J2</accession>
<comment type="interaction">
    <interactant intactId="EBI-10268244">
        <id>Q8N9J2</id>
    </interactant>
    <interactant intactId="EBI-748961">
        <id>O95273</id>
        <label>CCNDBP1</label>
    </interactant>
    <organismsDiffer>false</organismsDiffer>
    <experiments>3</experiments>
</comment>
<name>Q8N9J2_HUMAN</name>
<comment type="interaction">
    <interactant intactId="EBI-10268244">
        <id>Q8N9J2</id>
    </interactant>
    <interactant intactId="EBI-948001">
        <id>Q15323</id>
        <label>KRT31</label>
    </interactant>
    <organismsDiffer>false</organismsDiffer>
    <experiments>3</experiments>
</comment>
<evidence type="ECO:0000313" key="2">
    <source>
        <dbReference type="EMBL" id="BAC04341.1"/>
    </source>
</evidence>
<reference evidence="2" key="1">
    <citation type="journal article" date="2004" name="Nat. Genet.">
        <title>Complete sequencing and characterization of 21,243 full-length human cDNAs.</title>
        <authorList>
            <person name="Ota T."/>
            <person name="Suzuki Y."/>
            <person name="Nishikawa T."/>
            <person name="Otsuki T."/>
            <person name="Sugiyama T."/>
            <person name="Irie R."/>
            <person name="Wakamatsu A."/>
            <person name="Hayashi K."/>
            <person name="Sato H."/>
            <person name="Nagai K."/>
            <person name="Kimura K."/>
            <person name="Makita H."/>
            <person name="Sekine M."/>
            <person name="Obayashi M."/>
            <person name="Nishi T."/>
            <person name="Shibahara T."/>
            <person name="Tanaka T."/>
            <person name="Ishii S."/>
            <person name="Yamamoto J."/>
            <person name="Saito K."/>
            <person name="Kawai Y."/>
            <person name="Isono Y."/>
            <person name="Nakamura Y."/>
            <person name="Nagahari K."/>
            <person name="Murakami K."/>
            <person name="Yasuda T."/>
            <person name="Iwayanagi T."/>
            <person name="Wagatsuma M."/>
            <person name="Shiratori A."/>
            <person name="Sudo H."/>
            <person name="Hosoiri T."/>
            <person name="Kaku Y."/>
            <person name="Kodaira H."/>
            <person name="Kondo H."/>
            <person name="Sugawara M."/>
            <person name="Takahashi M."/>
            <person name="Kanda K."/>
            <person name="Yokoi T."/>
            <person name="Furuya T."/>
            <person name="Kikkawa E."/>
            <person name="Omura Y."/>
            <person name="Abe K."/>
            <person name="Kamihara K."/>
            <person name="Katsuta N."/>
            <person name="Sato K."/>
            <person name="Tanikawa M."/>
            <person name="Yamazaki M."/>
            <person name="Ninomiya K."/>
            <person name="Ishibashi T."/>
            <person name="Yamashita H."/>
            <person name="Murakawa K."/>
            <person name="Fujimori K."/>
            <person name="Tanai H."/>
            <person name="Kimata M."/>
            <person name="Watanabe M."/>
            <person name="Hiraoka S."/>
            <person name="Chiba Y."/>
            <person name="Ishida S."/>
            <person name="Ono Y."/>
            <person name="Takiguchi S."/>
            <person name="Watanabe S."/>
            <person name="Yosida M."/>
            <person name="Hotuta T."/>
            <person name="Kusano J."/>
            <person name="Kanehori K."/>
            <person name="Takahashi-Fujii A."/>
            <person name="Hara H."/>
            <person name="Tanase T."/>
            <person name="Nomura Y."/>
            <person name="Togiya S."/>
            <person name="Komai F."/>
            <person name="Hara R."/>
            <person name="Takeuchi K."/>
            <person name="Arita M."/>
            <person name="Imose N."/>
            <person name="Musashino K."/>
            <person name="Yuuki H."/>
            <person name="Oshima A."/>
            <person name="Sasaki N."/>
            <person name="Aotsuka S."/>
            <person name="Yoshikawa Y."/>
            <person name="Matsunawa H."/>
            <person name="Ichihara T."/>
            <person name="Shiohata N."/>
            <person name="Sano S."/>
            <person name="Moriya S."/>
            <person name="Momiyama H."/>
            <person name="Satoh N."/>
            <person name="Takami S."/>
            <person name="Terashima Y."/>
            <person name="Suzuki O."/>
            <person name="Nakagawa S."/>
            <person name="Senoh A."/>
            <person name="Mizoguchi H."/>
            <person name="Goto Y."/>
            <person name="Shimizu F."/>
            <person name="Wakebe H."/>
            <person name="Hishigaki H."/>
            <person name="Watanabe T."/>
            <person name="Sugiyama A."/>
            <person name="Takemoto M."/>
            <person name="Kawakami B."/>
            <person name="Yamazaki M."/>
            <person name="Watanabe K."/>
            <person name="Kumagai A."/>
            <person name="Itakura S."/>
            <person name="Fukuzumi Y."/>
            <person name="Fujimori Y."/>
            <person name="Komiyama M."/>
            <person name="Tashiro H."/>
            <person name="Tanigami A."/>
            <person name="Fujiwara T."/>
            <person name="Ono T."/>
            <person name="Yamada K."/>
            <person name="Fujii Y."/>
            <person name="Ozaki K."/>
            <person name="Hirao M."/>
            <person name="Ohmori Y."/>
            <person name="Kawabata A."/>
            <person name="Hikiji T."/>
            <person name="Kobatake N."/>
            <person name="Inagaki H."/>
            <person name="Ikema Y."/>
            <person name="Okamoto S."/>
            <person name="Okitani R."/>
            <person name="Kawakami T."/>
            <person name="Noguchi S."/>
            <person name="Itoh T."/>
            <person name="Shigeta K."/>
            <person name="Senba T."/>
            <person name="Matsumura K."/>
            <person name="Nakajima Y."/>
            <person name="Mizuno T."/>
            <person name="Morinaga M."/>
            <person name="Sasaki M."/>
            <person name="Togashi T."/>
            <person name="Oyama M."/>
            <person name="Hata H."/>
            <person name="Watanabe M."/>
            <person name="Komatsu T."/>
            <person name="Mizushima-Sugano J."/>
            <person name="Satoh T."/>
            <person name="Shirai Y."/>
            <person name="Takahashi Y."/>
            <person name="Nakagawa K."/>
            <person name="Okumura K."/>
            <person name="Nagase T."/>
            <person name="Nomura N."/>
            <person name="Kikuchi H."/>
            <person name="Masuho Y."/>
            <person name="Yamashita R."/>
            <person name="Nakai K."/>
            <person name="Yada T."/>
            <person name="Nakamura Y."/>
            <person name="Ohara O."/>
            <person name="Isogai T."/>
            <person name="Sugano S."/>
        </authorList>
    </citation>
    <scope>NUCLEOTIDE SEQUENCE</scope>
    <source>
        <tissue evidence="2">Cerebellum</tissue>
    </source>
</reference>